<name>A0A8C9L4C6_SERCA</name>
<evidence type="ECO:0000259" key="6">
    <source>
        <dbReference type="Pfam" id="PF00501"/>
    </source>
</evidence>
<dbReference type="GO" id="GO:0005886">
    <property type="term" value="C:plasma membrane"/>
    <property type="evidence" value="ECO:0007669"/>
    <property type="project" value="TreeGrafter"/>
</dbReference>
<dbReference type="Proteomes" id="UP000694409">
    <property type="component" value="Unassembled WGS sequence"/>
</dbReference>
<reference evidence="7" key="1">
    <citation type="submission" date="2025-08" db="UniProtKB">
        <authorList>
            <consortium name="Ensembl"/>
        </authorList>
    </citation>
    <scope>IDENTIFICATION</scope>
</reference>
<proteinExistence type="inferred from homology"/>
<dbReference type="InterPro" id="IPR042099">
    <property type="entry name" value="ANL_N_sf"/>
</dbReference>
<evidence type="ECO:0000313" key="8">
    <source>
        <dbReference type="Proteomes" id="UP000694409"/>
    </source>
</evidence>
<protein>
    <recommendedName>
        <fullName evidence="4">Long-chain-fatty-acid--CoA ligase</fullName>
    </recommendedName>
</protein>
<feature type="domain" description="AMP-dependent synthetase/ligase" evidence="6">
    <location>
        <begin position="2"/>
        <end position="148"/>
    </location>
</feature>
<dbReference type="GO" id="GO:0004467">
    <property type="term" value="F:long-chain fatty acid-CoA ligase activity"/>
    <property type="evidence" value="ECO:0007669"/>
    <property type="project" value="TreeGrafter"/>
</dbReference>
<dbReference type="AlphaFoldDB" id="A0A8C9L4C6"/>
<keyword evidence="2" id="KW-0436">Ligase</keyword>
<dbReference type="GeneTree" id="ENSGT00940000159700"/>
<evidence type="ECO:0000256" key="2">
    <source>
        <dbReference type="ARBA" id="ARBA00022598"/>
    </source>
</evidence>
<accession>A0A8C9L4C6</accession>
<evidence type="ECO:0000256" key="3">
    <source>
        <dbReference type="ARBA" id="ARBA00036527"/>
    </source>
</evidence>
<reference evidence="7" key="2">
    <citation type="submission" date="2025-09" db="UniProtKB">
        <authorList>
            <consortium name="Ensembl"/>
        </authorList>
    </citation>
    <scope>IDENTIFICATION</scope>
</reference>
<dbReference type="GO" id="GO:0044539">
    <property type="term" value="P:long-chain fatty acid import into cell"/>
    <property type="evidence" value="ECO:0007669"/>
    <property type="project" value="TreeGrafter"/>
</dbReference>
<comment type="similarity">
    <text evidence="1">Belongs to the ATP-dependent AMP-binding enzyme family.</text>
</comment>
<organism evidence="7 8">
    <name type="scientific">Serinus canaria</name>
    <name type="common">Island canary</name>
    <name type="synonym">Fringilla canaria</name>
    <dbReference type="NCBI Taxonomy" id="9135"/>
    <lineage>
        <taxon>Eukaryota</taxon>
        <taxon>Metazoa</taxon>
        <taxon>Chordata</taxon>
        <taxon>Craniata</taxon>
        <taxon>Vertebrata</taxon>
        <taxon>Euteleostomi</taxon>
        <taxon>Archelosauria</taxon>
        <taxon>Archosauria</taxon>
        <taxon>Dinosauria</taxon>
        <taxon>Saurischia</taxon>
        <taxon>Theropoda</taxon>
        <taxon>Coelurosauria</taxon>
        <taxon>Aves</taxon>
        <taxon>Neognathae</taxon>
        <taxon>Neoaves</taxon>
        <taxon>Telluraves</taxon>
        <taxon>Australaves</taxon>
        <taxon>Passeriformes</taxon>
        <taxon>Passeroidea</taxon>
        <taxon>Fringillidae</taxon>
        <taxon>Carduelinae</taxon>
        <taxon>Serinus</taxon>
    </lineage>
</organism>
<evidence type="ECO:0000256" key="1">
    <source>
        <dbReference type="ARBA" id="ARBA00006432"/>
    </source>
</evidence>
<dbReference type="InterPro" id="IPR000873">
    <property type="entry name" value="AMP-dep_synth/lig_dom"/>
</dbReference>
<sequence>IISHRRTLAASLAFTQCGAVSQDIIYVTLPLYHISASLLGICGCIQLGATCVLKKKFSARQFWNDCRKYNVTMFLYIGELCRYLCNQPCKEEDRVHEVRIALGNGIRPSVWKEFLMRFGPVKIFEFYGSTEGSLGFLNYTNKIGAVGRAGIFSKFLHSFELLKYDVCKQELIKDENGRGKKAPTGKPGLLVFQVTEDGPFSGYVGNKEASEKKLLRNVFVEGDVYLDTGDLLVMDEDGFLYFTDRVGDTFRYSTKLRVNPGSLEEITQADYEGRTGMAAIVLKRNHNFNGERLYKHVEDFLPSYAQPRFVRIMGVMQTTATFKHQKMHLANEGFNPEIISEPLYFMYEPACSYIPMTREIYHKVVSGEIRL</sequence>
<comment type="catalytic activity">
    <reaction evidence="5">
        <text>tetracosanoate + ATP + CoA = tetracosanoyl-CoA + AMP + diphosphate</text>
        <dbReference type="Rhea" id="RHEA:33639"/>
        <dbReference type="ChEBI" id="CHEBI:30616"/>
        <dbReference type="ChEBI" id="CHEBI:31014"/>
        <dbReference type="ChEBI" id="CHEBI:33019"/>
        <dbReference type="ChEBI" id="CHEBI:57287"/>
        <dbReference type="ChEBI" id="CHEBI:65052"/>
        <dbReference type="ChEBI" id="CHEBI:456215"/>
    </reaction>
    <physiologicalReaction direction="left-to-right" evidence="5">
        <dbReference type="Rhea" id="RHEA:33640"/>
    </physiologicalReaction>
</comment>
<dbReference type="GO" id="GO:0005324">
    <property type="term" value="F:long-chain fatty acid transmembrane transporter activity"/>
    <property type="evidence" value="ECO:0007669"/>
    <property type="project" value="TreeGrafter"/>
</dbReference>
<dbReference type="Pfam" id="PF00501">
    <property type="entry name" value="AMP-binding"/>
    <property type="match status" value="1"/>
</dbReference>
<dbReference type="Ensembl" id="ENSSCAT00000001801.1">
    <property type="protein sequence ID" value="ENSSCAP00000001574.1"/>
    <property type="gene ID" value="ENSSCAG00000001290.1"/>
</dbReference>
<dbReference type="PANTHER" id="PTHR43107:SF22">
    <property type="entry name" value="VERY LONG-CHAIN ACYL-COA SYNTHETASE"/>
    <property type="match status" value="1"/>
</dbReference>
<evidence type="ECO:0000256" key="4">
    <source>
        <dbReference type="ARBA" id="ARBA00041297"/>
    </source>
</evidence>
<gene>
    <name evidence="7" type="primary">LOC103819438</name>
</gene>
<dbReference type="Gene3D" id="3.40.50.12780">
    <property type="entry name" value="N-terminal domain of ligase-like"/>
    <property type="match status" value="1"/>
</dbReference>
<keyword evidence="8" id="KW-1185">Reference proteome</keyword>
<comment type="catalytic activity">
    <reaction evidence="3">
        <text>a very long-chain fatty acid + ATP + CoA = a very long-chain fatty acyl-CoA + AMP + diphosphate</text>
        <dbReference type="Rhea" id="RHEA:54536"/>
        <dbReference type="ChEBI" id="CHEBI:30616"/>
        <dbReference type="ChEBI" id="CHEBI:33019"/>
        <dbReference type="ChEBI" id="CHEBI:57287"/>
        <dbReference type="ChEBI" id="CHEBI:58950"/>
        <dbReference type="ChEBI" id="CHEBI:138261"/>
        <dbReference type="ChEBI" id="CHEBI:456215"/>
    </reaction>
    <physiologicalReaction direction="left-to-right" evidence="3">
        <dbReference type="Rhea" id="RHEA:54537"/>
    </physiologicalReaction>
</comment>
<dbReference type="SUPFAM" id="SSF56801">
    <property type="entry name" value="Acetyl-CoA synthetase-like"/>
    <property type="match status" value="1"/>
</dbReference>
<evidence type="ECO:0000256" key="5">
    <source>
        <dbReference type="ARBA" id="ARBA00048666"/>
    </source>
</evidence>
<dbReference type="GO" id="GO:0005789">
    <property type="term" value="C:endoplasmic reticulum membrane"/>
    <property type="evidence" value="ECO:0007669"/>
    <property type="project" value="TreeGrafter"/>
</dbReference>
<evidence type="ECO:0000313" key="7">
    <source>
        <dbReference type="Ensembl" id="ENSSCAP00000001574.1"/>
    </source>
</evidence>
<dbReference type="PANTHER" id="PTHR43107">
    <property type="entry name" value="LONG-CHAIN FATTY ACID TRANSPORT PROTEIN"/>
    <property type="match status" value="1"/>
</dbReference>